<organism evidence="15 16">
    <name type="scientific">Huiozyma naganishii (strain ATCC MYA-139 / BCRC 22969 / CBS 8797 / KCTC 17520 / NBRC 10181 / NCYC 3082 / Yp74L-3)</name>
    <name type="common">Yeast</name>
    <name type="synonym">Kazachstania naganishii</name>
    <dbReference type="NCBI Taxonomy" id="1071383"/>
    <lineage>
        <taxon>Eukaryota</taxon>
        <taxon>Fungi</taxon>
        <taxon>Dikarya</taxon>
        <taxon>Ascomycota</taxon>
        <taxon>Saccharomycotina</taxon>
        <taxon>Saccharomycetes</taxon>
        <taxon>Saccharomycetales</taxon>
        <taxon>Saccharomycetaceae</taxon>
        <taxon>Huiozyma</taxon>
    </lineage>
</organism>
<keyword evidence="4" id="KW-0216">Detoxification</keyword>
<accession>J7S8Z3</accession>
<protein>
    <recommendedName>
        <fullName evidence="12">D-serine dehydratase</fullName>
        <ecNumber evidence="11">4.3.1.18</ecNumber>
    </recommendedName>
    <alternativeName>
        <fullName evidence="13">D-serine deaminase</fullName>
    </alternativeName>
</protein>
<dbReference type="SUPFAM" id="SSF51419">
    <property type="entry name" value="PLP-binding barrel"/>
    <property type="match status" value="1"/>
</dbReference>
<evidence type="ECO:0000256" key="2">
    <source>
        <dbReference type="ARBA" id="ARBA00001947"/>
    </source>
</evidence>
<dbReference type="GO" id="GO:0046872">
    <property type="term" value="F:metal ion binding"/>
    <property type="evidence" value="ECO:0007669"/>
    <property type="project" value="UniProtKB-KW"/>
</dbReference>
<dbReference type="Proteomes" id="UP000006310">
    <property type="component" value="Chromosome 7"/>
</dbReference>
<dbReference type="Gene3D" id="3.20.20.10">
    <property type="entry name" value="Alanine racemase"/>
    <property type="match status" value="1"/>
</dbReference>
<dbReference type="Gene3D" id="2.40.37.20">
    <property type="entry name" value="D-serine dehydratase-like domain"/>
    <property type="match status" value="1"/>
</dbReference>
<evidence type="ECO:0000256" key="13">
    <source>
        <dbReference type="ARBA" id="ARBA00075219"/>
    </source>
</evidence>
<evidence type="ECO:0000256" key="9">
    <source>
        <dbReference type="ARBA" id="ARBA00051198"/>
    </source>
</evidence>
<dbReference type="InterPro" id="IPR026956">
    <property type="entry name" value="D-ser_dehydrat-like_dom"/>
</dbReference>
<comment type="function">
    <text evidence="10">Catalyzes the conversion of D-serine to pyruvate and ammonia. May play a role in D-serine detoxification.</text>
</comment>
<reference evidence="16" key="2">
    <citation type="submission" date="2012-08" db="EMBL/GenBank/DDBJ databases">
        <title>Genome sequence of Kazachstania naganishii.</title>
        <authorList>
            <person name="Gordon J.L."/>
            <person name="Armisen D."/>
            <person name="Proux-Wera E."/>
            <person name="OhEigeartaigh S.S."/>
            <person name="Byrne K.P."/>
            <person name="Wolfe K.H."/>
        </authorList>
    </citation>
    <scope>NUCLEOTIDE SEQUENCE [LARGE SCALE GENOMIC DNA]</scope>
    <source>
        <strain evidence="16">ATCC MYA-139 / BCRC 22969 / CBS 8797 / CCRC 22969 / KCTC 17520 / NBRC 10181 / NCYC 3082</strain>
    </source>
</reference>
<comment type="catalytic activity">
    <reaction evidence="9">
        <text>D-serine = pyruvate + NH4(+)</text>
        <dbReference type="Rhea" id="RHEA:13977"/>
        <dbReference type="ChEBI" id="CHEBI:15361"/>
        <dbReference type="ChEBI" id="CHEBI:28938"/>
        <dbReference type="ChEBI" id="CHEBI:35247"/>
        <dbReference type="EC" id="4.3.1.18"/>
    </reaction>
    <physiologicalReaction direction="left-to-right" evidence="9">
        <dbReference type="Rhea" id="RHEA:13978"/>
    </physiologicalReaction>
</comment>
<evidence type="ECO:0000256" key="4">
    <source>
        <dbReference type="ARBA" id="ARBA00022575"/>
    </source>
</evidence>
<dbReference type="PANTHER" id="PTHR28004:SF2">
    <property type="entry name" value="D-SERINE DEHYDRATASE"/>
    <property type="match status" value="1"/>
</dbReference>
<comment type="cofactor">
    <cofactor evidence="1">
        <name>pyridoxal 5'-phosphate</name>
        <dbReference type="ChEBI" id="CHEBI:597326"/>
    </cofactor>
</comment>
<comment type="cofactor">
    <cofactor evidence="2">
        <name>Zn(2+)</name>
        <dbReference type="ChEBI" id="CHEBI:29105"/>
    </cofactor>
</comment>
<dbReference type="InterPro" id="IPR029066">
    <property type="entry name" value="PLP-binding_barrel"/>
</dbReference>
<evidence type="ECO:0000259" key="14">
    <source>
        <dbReference type="SMART" id="SM01119"/>
    </source>
</evidence>
<gene>
    <name evidence="15" type="primary">KNAG0G01380</name>
    <name evidence="15" type="ordered locus">KNAG_0G01380</name>
</gene>
<dbReference type="EC" id="4.3.1.18" evidence="11"/>
<dbReference type="Pfam" id="PF14031">
    <property type="entry name" value="D-ser_dehydrat"/>
    <property type="match status" value="1"/>
</dbReference>
<evidence type="ECO:0000256" key="1">
    <source>
        <dbReference type="ARBA" id="ARBA00001933"/>
    </source>
</evidence>
<dbReference type="InterPro" id="IPR051466">
    <property type="entry name" value="D-amino_acid_metab_enzyme"/>
</dbReference>
<dbReference type="InterPro" id="IPR001608">
    <property type="entry name" value="Ala_racemase_N"/>
</dbReference>
<evidence type="ECO:0000256" key="3">
    <source>
        <dbReference type="ARBA" id="ARBA00005323"/>
    </source>
</evidence>
<dbReference type="STRING" id="1071383.J7S8Z3"/>
<evidence type="ECO:0000256" key="5">
    <source>
        <dbReference type="ARBA" id="ARBA00022723"/>
    </source>
</evidence>
<dbReference type="GeneID" id="34526920"/>
<dbReference type="EMBL" id="HE978320">
    <property type="protein sequence ID" value="CCK71196.1"/>
    <property type="molecule type" value="Genomic_DNA"/>
</dbReference>
<dbReference type="RefSeq" id="XP_022465442.1">
    <property type="nucleotide sequence ID" value="XM_022609002.1"/>
</dbReference>
<keyword evidence="5" id="KW-0479">Metal-binding</keyword>
<keyword evidence="7" id="KW-0663">Pyridoxal phosphate</keyword>
<dbReference type="GO" id="GO:0036088">
    <property type="term" value="P:D-serine catabolic process"/>
    <property type="evidence" value="ECO:0007669"/>
    <property type="project" value="TreeGrafter"/>
</dbReference>
<keyword evidence="16" id="KW-1185">Reference proteome</keyword>
<evidence type="ECO:0000313" key="15">
    <source>
        <dbReference type="EMBL" id="CCK71196.1"/>
    </source>
</evidence>
<dbReference type="InterPro" id="IPR042208">
    <property type="entry name" value="D-ser_dehydrat-like_sf"/>
</dbReference>
<dbReference type="SMART" id="SM01119">
    <property type="entry name" value="D-ser_dehydrat"/>
    <property type="match status" value="1"/>
</dbReference>
<evidence type="ECO:0000256" key="6">
    <source>
        <dbReference type="ARBA" id="ARBA00022833"/>
    </source>
</evidence>
<dbReference type="HOGENOM" id="CLU_031639_0_0_1"/>
<dbReference type="OMA" id="WPRFYGW"/>
<evidence type="ECO:0000256" key="10">
    <source>
        <dbReference type="ARBA" id="ARBA00055764"/>
    </source>
</evidence>
<dbReference type="OrthoDB" id="20198at2759"/>
<reference evidence="15 16" key="1">
    <citation type="journal article" date="2011" name="Proc. Natl. Acad. Sci. U.S.A.">
        <title>Evolutionary erosion of yeast sex chromosomes by mating-type switching accidents.</title>
        <authorList>
            <person name="Gordon J.L."/>
            <person name="Armisen D."/>
            <person name="Proux-Wera E."/>
            <person name="Oheigeartaigh S.S."/>
            <person name="Byrne K.P."/>
            <person name="Wolfe K.H."/>
        </authorList>
    </citation>
    <scope>NUCLEOTIDE SEQUENCE [LARGE SCALE GENOMIC DNA]</scope>
    <source>
        <strain evidence="16">ATCC MYA-139 / BCRC 22969 / CBS 8797 / CCRC 22969 / KCTC 17520 / NBRC 10181 / NCYC 3082</strain>
    </source>
</reference>
<dbReference type="eggNOG" id="ENOG502QRZ0">
    <property type="taxonomic scope" value="Eukaryota"/>
</dbReference>
<dbReference type="PANTHER" id="PTHR28004">
    <property type="entry name" value="ZGC:162816-RELATED"/>
    <property type="match status" value="1"/>
</dbReference>
<name>J7S8Z3_HUIN7</name>
<dbReference type="KEGG" id="kng:KNAG_0G01380"/>
<dbReference type="FunFam" id="3.20.20.10:FF:000016">
    <property type="entry name" value="D-serine dehydratase"/>
    <property type="match status" value="1"/>
</dbReference>
<evidence type="ECO:0000256" key="8">
    <source>
        <dbReference type="ARBA" id="ARBA00023239"/>
    </source>
</evidence>
<evidence type="ECO:0000256" key="7">
    <source>
        <dbReference type="ARBA" id="ARBA00022898"/>
    </source>
</evidence>
<evidence type="ECO:0000256" key="11">
    <source>
        <dbReference type="ARBA" id="ARBA00066349"/>
    </source>
</evidence>
<proteinExistence type="inferred from homology"/>
<dbReference type="GO" id="GO:0008721">
    <property type="term" value="F:D-serine ammonia-lyase activity"/>
    <property type="evidence" value="ECO:0007669"/>
    <property type="project" value="UniProtKB-EC"/>
</dbReference>
<evidence type="ECO:0000256" key="12">
    <source>
        <dbReference type="ARBA" id="ARBA00069616"/>
    </source>
</evidence>
<evidence type="ECO:0000313" key="16">
    <source>
        <dbReference type="Proteomes" id="UP000006310"/>
    </source>
</evidence>
<keyword evidence="6" id="KW-0862">Zinc</keyword>
<dbReference type="GO" id="GO:0009636">
    <property type="term" value="P:response to toxic substance"/>
    <property type="evidence" value="ECO:0007669"/>
    <property type="project" value="UniProtKB-KW"/>
</dbReference>
<sequence>MSDLLSIYKGVHFKELPTPSFVINERKFNENCIMMLENVEELRSATGKNVKFRAHIKTHKTAKGTFKQLGVGLVNNPTDSILISTVKEAQGLLDYEDKTGKDYVKDICFSLPACIPEYLESLVALSKMVDHLRIFVDCKEHLDNLVKFGRPQETKKWSVFLKIDMGTRRAGVVCHSKEFRQTLSRLSDPEVLEVVQLYGIYAHAGHSYSLTSIIDSHKLLMDEIQAVNEAAVEIKKQLESLDVSKLVLSVGATPTSNSLRIRDEPLLIDFVQNKLIGTLEIHCGNYCLYDLQQLSTGCIKDYEIAGFVLGSVVSHYEERNEILTNTGVMALTRETSKYKGHGVCVKANEVLDSKPYNIDWYVDRVSQEHGILKPCEGSTTEHFALGTKIAILPQHACIVMAQFPYYFVVDDNGMVTDVWLPFQKW</sequence>
<dbReference type="Pfam" id="PF01168">
    <property type="entry name" value="Ala_racemase_N"/>
    <property type="match status" value="1"/>
</dbReference>
<dbReference type="AlphaFoldDB" id="J7S8Z3"/>
<feature type="domain" description="D-serine dehydratase-like" evidence="14">
    <location>
        <begin position="305"/>
        <end position="410"/>
    </location>
</feature>
<comment type="similarity">
    <text evidence="3">Belongs to the DSD1 family.</text>
</comment>
<keyword evidence="8" id="KW-0456">Lyase</keyword>